<protein>
    <submittedName>
        <fullName evidence="2">Uncharacterized protein</fullName>
    </submittedName>
</protein>
<feature type="region of interest" description="Disordered" evidence="1">
    <location>
        <begin position="73"/>
        <end position="106"/>
    </location>
</feature>
<dbReference type="Proteomes" id="UP000799324">
    <property type="component" value="Unassembled WGS sequence"/>
</dbReference>
<evidence type="ECO:0000313" key="3">
    <source>
        <dbReference type="Proteomes" id="UP000799324"/>
    </source>
</evidence>
<feature type="region of interest" description="Disordered" evidence="1">
    <location>
        <begin position="136"/>
        <end position="177"/>
    </location>
</feature>
<accession>A0A6A6TQX0</accession>
<feature type="region of interest" description="Disordered" evidence="1">
    <location>
        <begin position="202"/>
        <end position="227"/>
    </location>
</feature>
<gene>
    <name evidence="2" type="ORF">K491DRAFT_179252</name>
</gene>
<reference evidence="2" key="1">
    <citation type="journal article" date="2020" name="Stud. Mycol.">
        <title>101 Dothideomycetes genomes: a test case for predicting lifestyles and emergence of pathogens.</title>
        <authorList>
            <person name="Haridas S."/>
            <person name="Albert R."/>
            <person name="Binder M."/>
            <person name="Bloem J."/>
            <person name="Labutti K."/>
            <person name="Salamov A."/>
            <person name="Andreopoulos B."/>
            <person name="Baker S."/>
            <person name="Barry K."/>
            <person name="Bills G."/>
            <person name="Bluhm B."/>
            <person name="Cannon C."/>
            <person name="Castanera R."/>
            <person name="Culley D."/>
            <person name="Daum C."/>
            <person name="Ezra D."/>
            <person name="Gonzalez J."/>
            <person name="Henrissat B."/>
            <person name="Kuo A."/>
            <person name="Liang C."/>
            <person name="Lipzen A."/>
            <person name="Lutzoni F."/>
            <person name="Magnuson J."/>
            <person name="Mondo S."/>
            <person name="Nolan M."/>
            <person name="Ohm R."/>
            <person name="Pangilinan J."/>
            <person name="Park H.-J."/>
            <person name="Ramirez L."/>
            <person name="Alfaro M."/>
            <person name="Sun H."/>
            <person name="Tritt A."/>
            <person name="Yoshinaga Y."/>
            <person name="Zwiers L.-H."/>
            <person name="Turgeon B."/>
            <person name="Goodwin S."/>
            <person name="Spatafora J."/>
            <person name="Crous P."/>
            <person name="Grigoriev I."/>
        </authorList>
    </citation>
    <scope>NUCLEOTIDE SEQUENCE</scope>
    <source>
        <strain evidence="2">CBS 122681</strain>
    </source>
</reference>
<evidence type="ECO:0000313" key="2">
    <source>
        <dbReference type="EMBL" id="KAF2662459.1"/>
    </source>
</evidence>
<organism evidence="2 3">
    <name type="scientific">Lophiostoma macrostomum CBS 122681</name>
    <dbReference type="NCBI Taxonomy" id="1314788"/>
    <lineage>
        <taxon>Eukaryota</taxon>
        <taxon>Fungi</taxon>
        <taxon>Dikarya</taxon>
        <taxon>Ascomycota</taxon>
        <taxon>Pezizomycotina</taxon>
        <taxon>Dothideomycetes</taxon>
        <taxon>Pleosporomycetidae</taxon>
        <taxon>Pleosporales</taxon>
        <taxon>Lophiostomataceae</taxon>
        <taxon>Lophiostoma</taxon>
    </lineage>
</organism>
<dbReference type="EMBL" id="MU004289">
    <property type="protein sequence ID" value="KAF2662459.1"/>
    <property type="molecule type" value="Genomic_DNA"/>
</dbReference>
<sequence length="227" mass="25450">MRDIQKGWRTAKRQIINYVQTAVGLMKQEQAWQAKHLAEVTTEEWLTSLAPFSALAAMEAYGAEEEELSHVWGDPAGSALPAPTPLKRKRGAEEDGDEQPVPAKRRNAGVTFSSDIWVSDGIYDVDDSNRAPARLRKRRNGLKEATSRKKGSFGRRKPDYVPGAWRSPAGYEKADTRGMTEQLVEVKQLSVQEMPEPIRLSLARGKGPAHLVRQWEESTTLHPPHRT</sequence>
<evidence type="ECO:0000256" key="1">
    <source>
        <dbReference type="SAM" id="MobiDB-lite"/>
    </source>
</evidence>
<keyword evidence="3" id="KW-1185">Reference proteome</keyword>
<proteinExistence type="predicted"/>
<dbReference type="AlphaFoldDB" id="A0A6A6TQX0"/>
<name>A0A6A6TQX0_9PLEO</name>